<dbReference type="EMBL" id="PJMW01000002">
    <property type="protein sequence ID" value="PKV78906.1"/>
    <property type="molecule type" value="Genomic_DNA"/>
</dbReference>
<accession>A0A2N3VBG4</accession>
<feature type="region of interest" description="Disordered" evidence="1">
    <location>
        <begin position="554"/>
        <end position="679"/>
    </location>
</feature>
<reference evidence="2 3" key="1">
    <citation type="submission" date="2017-12" db="EMBL/GenBank/DDBJ databases">
        <title>Sequencing the genomes of 1000 Actinobacteria strains.</title>
        <authorList>
            <person name="Klenk H.-P."/>
        </authorList>
    </citation>
    <scope>NUCLEOTIDE SEQUENCE [LARGE SCALE GENOMIC DNA]</scope>
    <source>
        <strain evidence="2 3">DSM 44489</strain>
    </source>
</reference>
<evidence type="ECO:0000256" key="1">
    <source>
        <dbReference type="SAM" id="MobiDB-lite"/>
    </source>
</evidence>
<sequence length="1070" mass="113152">MGLWDSIKNAPGKVVDLVTGDDEDERKDEPQKPATPTPTPVATTPPSSATPSQSESSGADLAGGLLGVSPVPQGSQLTTNPSASSTPDDSSAAALQAMYPTVAEKAGTGQSSGPNRPSGDATGLTPEEMKLFPGLQQALQSPGDQTTPAVQGLLPNISKIPESELGQTVTFPGGATVNNSQVRLPNGLTGIKSEVTIPGVSESVEIAPELSYSSEQLAGLFSTDDFYTAEQRANDLALLNGPRTMGPHRPGTVAADAAARAAATDRLNAHWNQKALQGGADGTTVVPGLGYSPTQLANDLSLAGTTGNLDEASEQLRQEARDRLNAHAYTRQSQDEDQLSAHNQYLPFDDPRRIAEVQRYIDSGLTPGQAQNAVWRNAVEARNRLNQVGIPLLDRVQVEQLDSTPRLYSTDPRRPFTPDNSPYEGKPHDFTEVDFRNLVGDLTGLNDLSEGLEDGDYGQAAIGGLWTVLTFTPGAFIKPGMAGLRSLGRWADGAPPTVGPGSAGLGYGIRAGYGAKEAGEGASVLYQPWDARPGVSPYVPEGGASGVPRQLPGQALIPDNPSGAYLPRERPLGDSGELPWNTGPATPSPAVQGLGSRLPRSFDPDPAGLGGPTLYDPRFSPINPSIRPRDIIPRRGPGEHGAGTPSNTRLGSDPQHSGSNAPEPAANSHPSPQAASREKYEQIWRPVAEEKLRSAGIDPGEVFGDLPVFDHGRVRLAKSLATNPFGTKAIEAGMEPRALRFALEQEGRGNPYNFTNAYEYYKARFDDAVLEVEPGIPKRQKPLVAAQTFNDTAIAKDLARDLELISTSNRGAVAIDPLLDGRGIDGALRSAENLGFGNPYSAAYHPYKHKREIPDLDESSPTLVLDYQNSAAKTVREGRLVEVRPLEGGTMQYVYHRDINDLTGKATTVEVLVNVKSNGTAVLASYAKRKVDPPAGGFWEWPESGPPSKFDTGLEKSSDYKTHNASSSFLGATSIAGVSSLISGSDLRALDGAHYPDWSSGMVNMLRQGLKRSSHAQNVAVFRAAAHLGAAGISRVDRSLMVNIVPAQSAANVSVKREEAAVVGLGAHIG</sequence>
<proteinExistence type="predicted"/>
<dbReference type="AlphaFoldDB" id="A0A2N3VBG4"/>
<gene>
    <name evidence="2" type="ORF">ATK86_3289</name>
</gene>
<protein>
    <submittedName>
        <fullName evidence="2">Uncharacterized protein</fullName>
    </submittedName>
</protein>
<name>A0A2N3VBG4_9NOCA</name>
<feature type="compositionally biased region" description="Low complexity" evidence="1">
    <location>
        <begin position="81"/>
        <end position="94"/>
    </location>
</feature>
<feature type="compositionally biased region" description="Basic and acidic residues" evidence="1">
    <location>
        <begin position="627"/>
        <end position="638"/>
    </location>
</feature>
<evidence type="ECO:0000313" key="2">
    <source>
        <dbReference type="EMBL" id="PKV78906.1"/>
    </source>
</evidence>
<feature type="compositionally biased region" description="Low complexity" evidence="1">
    <location>
        <begin position="40"/>
        <end position="63"/>
    </location>
</feature>
<comment type="caution">
    <text evidence="2">The sequence shown here is derived from an EMBL/GenBank/DDBJ whole genome shotgun (WGS) entry which is preliminary data.</text>
</comment>
<organism evidence="2 3">
    <name type="scientific">Nocardia fluminea</name>
    <dbReference type="NCBI Taxonomy" id="134984"/>
    <lineage>
        <taxon>Bacteria</taxon>
        <taxon>Bacillati</taxon>
        <taxon>Actinomycetota</taxon>
        <taxon>Actinomycetes</taxon>
        <taxon>Mycobacteriales</taxon>
        <taxon>Nocardiaceae</taxon>
        <taxon>Nocardia</taxon>
    </lineage>
</organism>
<dbReference type="Proteomes" id="UP000233766">
    <property type="component" value="Unassembled WGS sequence"/>
</dbReference>
<keyword evidence="3" id="KW-1185">Reference proteome</keyword>
<feature type="region of interest" description="Disordered" evidence="1">
    <location>
        <begin position="406"/>
        <end position="427"/>
    </location>
</feature>
<feature type="compositionally biased region" description="Polar residues" evidence="1">
    <location>
        <begin position="644"/>
        <end position="660"/>
    </location>
</feature>
<evidence type="ECO:0000313" key="3">
    <source>
        <dbReference type="Proteomes" id="UP000233766"/>
    </source>
</evidence>
<feature type="region of interest" description="Disordered" evidence="1">
    <location>
        <begin position="1"/>
        <end position="126"/>
    </location>
</feature>